<dbReference type="Proteomes" id="UP000234505">
    <property type="component" value="Unassembled WGS sequence"/>
</dbReference>
<dbReference type="EMBL" id="PIDS01000686">
    <property type="protein sequence ID" value="PLL36074.1"/>
    <property type="molecule type" value="Genomic_DNA"/>
</dbReference>
<dbReference type="Gene3D" id="3.30.2310.20">
    <property type="entry name" value="RelE-like"/>
    <property type="match status" value="1"/>
</dbReference>
<dbReference type="InterPro" id="IPR035093">
    <property type="entry name" value="RelE/ParE_toxin_dom_sf"/>
</dbReference>
<comment type="caution">
    <text evidence="1">The sequence shown here is derived from an EMBL/GenBank/DDBJ whole genome shotgun (WGS) entry which is preliminary data.</text>
</comment>
<protein>
    <submittedName>
        <fullName evidence="1">Type II toxin-antitoxin system RelE/ParE family toxin</fullName>
    </submittedName>
</protein>
<name>A0A2J4QYD5_9ENTR</name>
<gene>
    <name evidence="1" type="ORF">CWN50_18925</name>
</gene>
<evidence type="ECO:0000313" key="2">
    <source>
        <dbReference type="Proteomes" id="UP000234505"/>
    </source>
</evidence>
<dbReference type="AlphaFoldDB" id="A0A2J4QYD5"/>
<evidence type="ECO:0000313" key="1">
    <source>
        <dbReference type="EMBL" id="PLL36074.1"/>
    </source>
</evidence>
<reference evidence="1 2" key="2">
    <citation type="submission" date="2018-01" db="EMBL/GenBank/DDBJ databases">
        <title>Genomic study of Klebsiella pneumoniae.</title>
        <authorList>
            <person name="Yang Y."/>
            <person name="Bicalho R."/>
        </authorList>
    </citation>
    <scope>NUCLEOTIDE SEQUENCE [LARGE SCALE GENOMIC DNA]</scope>
    <source>
        <strain evidence="1 2">A11</strain>
    </source>
</reference>
<accession>A0A2J4QYD5</accession>
<proteinExistence type="predicted"/>
<sequence>MISKVLWADKALSDRETIFESNDKVSGLSYAKSEDAKIKRAVSTIKRNNKVGRNDLDERGYVYVLPKRYKILYRLTEEHIFIERVFY</sequence>
<organism evidence="1 2">
    <name type="scientific">Klebsiella michiganensis</name>
    <dbReference type="NCBI Taxonomy" id="1134687"/>
    <lineage>
        <taxon>Bacteria</taxon>
        <taxon>Pseudomonadati</taxon>
        <taxon>Pseudomonadota</taxon>
        <taxon>Gammaproteobacteria</taxon>
        <taxon>Enterobacterales</taxon>
        <taxon>Enterobacteriaceae</taxon>
        <taxon>Klebsiella/Raoultella group</taxon>
        <taxon>Klebsiella</taxon>
    </lineage>
</organism>
<reference evidence="1 2" key="1">
    <citation type="submission" date="2017-11" db="EMBL/GenBank/DDBJ databases">
        <authorList>
            <person name="Han C.G."/>
        </authorList>
    </citation>
    <scope>NUCLEOTIDE SEQUENCE [LARGE SCALE GENOMIC DNA]</scope>
    <source>
        <strain evidence="1 2">A11</strain>
    </source>
</reference>